<gene>
    <name evidence="2" type="ORF">RJ639_036384</name>
</gene>
<evidence type="ECO:0000313" key="2">
    <source>
        <dbReference type="EMBL" id="KAK3031585.1"/>
    </source>
</evidence>
<dbReference type="Proteomes" id="UP001188597">
    <property type="component" value="Unassembled WGS sequence"/>
</dbReference>
<evidence type="ECO:0000256" key="1">
    <source>
        <dbReference type="SAM" id="MobiDB-lite"/>
    </source>
</evidence>
<evidence type="ECO:0000313" key="3">
    <source>
        <dbReference type="Proteomes" id="UP001188597"/>
    </source>
</evidence>
<dbReference type="PANTHER" id="PTHR31343">
    <property type="entry name" value="T15D22.8"/>
    <property type="match status" value="1"/>
</dbReference>
<feature type="compositionally biased region" description="Basic and acidic residues" evidence="1">
    <location>
        <begin position="182"/>
        <end position="218"/>
    </location>
</feature>
<dbReference type="AlphaFoldDB" id="A0AA88WV84"/>
<feature type="region of interest" description="Disordered" evidence="1">
    <location>
        <begin position="1"/>
        <end position="83"/>
    </location>
</feature>
<organism evidence="2 3">
    <name type="scientific">Escallonia herrerae</name>
    <dbReference type="NCBI Taxonomy" id="1293975"/>
    <lineage>
        <taxon>Eukaryota</taxon>
        <taxon>Viridiplantae</taxon>
        <taxon>Streptophyta</taxon>
        <taxon>Embryophyta</taxon>
        <taxon>Tracheophyta</taxon>
        <taxon>Spermatophyta</taxon>
        <taxon>Magnoliopsida</taxon>
        <taxon>eudicotyledons</taxon>
        <taxon>Gunneridae</taxon>
        <taxon>Pentapetalae</taxon>
        <taxon>asterids</taxon>
        <taxon>campanulids</taxon>
        <taxon>Escalloniales</taxon>
        <taxon>Escalloniaceae</taxon>
        <taxon>Escallonia</taxon>
    </lineage>
</organism>
<dbReference type="InterPro" id="IPR008507">
    <property type="entry name" value="DUF789"/>
</dbReference>
<dbReference type="PANTHER" id="PTHR31343:SF42">
    <property type="entry name" value="T15D22.8"/>
    <property type="match status" value="1"/>
</dbReference>
<accession>A0AA88WV84</accession>
<dbReference type="EMBL" id="JAVXUP010000300">
    <property type="protein sequence ID" value="KAK3031585.1"/>
    <property type="molecule type" value="Genomic_DNA"/>
</dbReference>
<sequence length="411" mass="46333">MLGAGLQFGRSRTEDRFYNPAKARSARRNLQSQDQLRRAVSDVTAGQSKQRVAPSAAAAAARREPEGELAREEPPKPVAAPAPALEPVASPCCNMERFLESVTPSFPAQYLSKTTMRGWRTCDVEFQPYFVLCDLWESFKEWSAYGAGVPLILNDSDGVMQYYVPYLSGIQLYGKASVKSRRPGEDSDGEYFRDSSSDGSSDSEHERARVNLSREQRSYHHQPSEIPLRMDRLSLRDQQEGFSSDEGESRNSQGCLLFEYLERDPPYSREPLADKISDLSIRFPELKTLRSCDLLSSSWISVAWYPIYRIPTGPTLRDLDACFLTFHSLHTPMTGVQSVHAPVITYPREANGVSKISLPVFGLASYKFKSTLWTPNGGYEWQLVNSLLQAADNWLSLLSVNHPDFLFFSRR</sequence>
<feature type="compositionally biased region" description="Low complexity" evidence="1">
    <location>
        <begin position="51"/>
        <end position="60"/>
    </location>
</feature>
<comment type="caution">
    <text evidence="2">The sequence shown here is derived from an EMBL/GenBank/DDBJ whole genome shotgun (WGS) entry which is preliminary data.</text>
</comment>
<keyword evidence="3" id="KW-1185">Reference proteome</keyword>
<feature type="region of interest" description="Disordered" evidence="1">
    <location>
        <begin position="178"/>
        <end position="223"/>
    </location>
</feature>
<feature type="compositionally biased region" description="Basic and acidic residues" evidence="1">
    <location>
        <begin position="61"/>
        <end position="75"/>
    </location>
</feature>
<reference evidence="2" key="1">
    <citation type="submission" date="2022-12" db="EMBL/GenBank/DDBJ databases">
        <title>Draft genome assemblies for two species of Escallonia (Escalloniales).</title>
        <authorList>
            <person name="Chanderbali A."/>
            <person name="Dervinis C."/>
            <person name="Anghel I."/>
            <person name="Soltis D."/>
            <person name="Soltis P."/>
            <person name="Zapata F."/>
        </authorList>
    </citation>
    <scope>NUCLEOTIDE SEQUENCE</scope>
    <source>
        <strain evidence="2">UCBG64.0493</strain>
        <tissue evidence="2">Leaf</tissue>
    </source>
</reference>
<dbReference type="Pfam" id="PF05623">
    <property type="entry name" value="DUF789"/>
    <property type="match status" value="1"/>
</dbReference>
<proteinExistence type="predicted"/>
<protein>
    <submittedName>
        <fullName evidence="2">Uncharacterized protein</fullName>
    </submittedName>
</protein>
<name>A0AA88WV84_9ASTE</name>